<dbReference type="PANTHER" id="PTHR34846:SF10">
    <property type="entry name" value="CYTOPLASMIC PROTEIN"/>
    <property type="match status" value="1"/>
</dbReference>
<accession>A0ABY6MXJ2</accession>
<dbReference type="SUPFAM" id="SSF69118">
    <property type="entry name" value="AhpD-like"/>
    <property type="match status" value="1"/>
</dbReference>
<organism evidence="2 3">
    <name type="scientific">Alkalimarinus alittae</name>
    <dbReference type="NCBI Taxonomy" id="2961619"/>
    <lineage>
        <taxon>Bacteria</taxon>
        <taxon>Pseudomonadati</taxon>
        <taxon>Pseudomonadota</taxon>
        <taxon>Gammaproteobacteria</taxon>
        <taxon>Alteromonadales</taxon>
        <taxon>Alteromonadaceae</taxon>
        <taxon>Alkalimarinus</taxon>
    </lineage>
</organism>
<dbReference type="EMBL" id="CP100390">
    <property type="protein sequence ID" value="UZE94507.1"/>
    <property type="molecule type" value="Genomic_DNA"/>
</dbReference>
<evidence type="ECO:0000259" key="1">
    <source>
        <dbReference type="Pfam" id="PF02627"/>
    </source>
</evidence>
<dbReference type="Proteomes" id="UP001163739">
    <property type="component" value="Chromosome"/>
</dbReference>
<sequence length="180" mass="20891">MKESNVAKKYPWYVKIFFWNQMRRYGQVLEPAKLWGRTPKVFAALALLYGAIDRRKSPIEPSLRSLITVRVSQINWCEFCVDINSMMVLKRGNSEEKLSDLESYKDSDLFTEREKAAINYAEAVTLSNKQVTEKDREWLAKYFSEDDVIELTGLIAFQNMSSKFNAALNVPPQGFCQIKR</sequence>
<evidence type="ECO:0000313" key="3">
    <source>
        <dbReference type="Proteomes" id="UP001163739"/>
    </source>
</evidence>
<feature type="domain" description="Carboxymuconolactone decarboxylase-like" evidence="1">
    <location>
        <begin position="39"/>
        <end position="123"/>
    </location>
</feature>
<evidence type="ECO:0000313" key="2">
    <source>
        <dbReference type="EMBL" id="UZE94507.1"/>
    </source>
</evidence>
<reference evidence="2" key="1">
    <citation type="submission" date="2022-06" db="EMBL/GenBank/DDBJ databases">
        <title>Alkalimarinus sp. nov., isolated from gut of a Alitta virens.</title>
        <authorList>
            <person name="Yang A.I."/>
            <person name="Shin N.-R."/>
        </authorList>
    </citation>
    <scope>NUCLEOTIDE SEQUENCE</scope>
    <source>
        <strain evidence="2">A2M4</strain>
    </source>
</reference>
<dbReference type="RefSeq" id="WP_265045999.1">
    <property type="nucleotide sequence ID" value="NZ_CP100390.1"/>
</dbReference>
<gene>
    <name evidence="2" type="ORF">NKI27_10435</name>
</gene>
<dbReference type="Gene3D" id="1.20.1290.10">
    <property type="entry name" value="AhpD-like"/>
    <property type="match status" value="1"/>
</dbReference>
<dbReference type="Pfam" id="PF02627">
    <property type="entry name" value="CMD"/>
    <property type="match status" value="1"/>
</dbReference>
<keyword evidence="3" id="KW-1185">Reference proteome</keyword>
<protein>
    <submittedName>
        <fullName evidence="2">Carboxymuconolactone decarboxylase family protein</fullName>
    </submittedName>
</protein>
<proteinExistence type="predicted"/>
<dbReference type="InterPro" id="IPR029032">
    <property type="entry name" value="AhpD-like"/>
</dbReference>
<dbReference type="PANTHER" id="PTHR34846">
    <property type="entry name" value="4-CARBOXYMUCONOLACTONE DECARBOXYLASE FAMILY PROTEIN (AFU_ORTHOLOGUE AFUA_6G11590)"/>
    <property type="match status" value="1"/>
</dbReference>
<name>A0ABY6MXJ2_9ALTE</name>
<dbReference type="InterPro" id="IPR003779">
    <property type="entry name" value="CMD-like"/>
</dbReference>